<keyword evidence="2" id="KW-1185">Reference proteome</keyword>
<organism evidence="1 2">
    <name type="scientific">Pleurodeles waltl</name>
    <name type="common">Iberian ribbed newt</name>
    <dbReference type="NCBI Taxonomy" id="8319"/>
    <lineage>
        <taxon>Eukaryota</taxon>
        <taxon>Metazoa</taxon>
        <taxon>Chordata</taxon>
        <taxon>Craniata</taxon>
        <taxon>Vertebrata</taxon>
        <taxon>Euteleostomi</taxon>
        <taxon>Amphibia</taxon>
        <taxon>Batrachia</taxon>
        <taxon>Caudata</taxon>
        <taxon>Salamandroidea</taxon>
        <taxon>Salamandridae</taxon>
        <taxon>Pleurodelinae</taxon>
        <taxon>Pleurodeles</taxon>
    </lineage>
</organism>
<proteinExistence type="predicted"/>
<evidence type="ECO:0000313" key="2">
    <source>
        <dbReference type="Proteomes" id="UP001066276"/>
    </source>
</evidence>
<protein>
    <submittedName>
        <fullName evidence="1">Uncharacterized protein</fullName>
    </submittedName>
</protein>
<dbReference type="AlphaFoldDB" id="A0AAV7UHE9"/>
<comment type="caution">
    <text evidence="1">The sequence shown here is derived from an EMBL/GenBank/DDBJ whole genome shotgun (WGS) entry which is preliminary data.</text>
</comment>
<dbReference type="Proteomes" id="UP001066276">
    <property type="component" value="Chromosome 3_1"/>
</dbReference>
<sequence length="217" mass="23313">MGPLGLSPPRKLHPQGAACLVPATSASGFGGVGGLRCAAAGRSPGGELQFPLHWLRRSPGKLQKDGKNIDWSKDGGDNFYSLTEDSEAVSSGYYLSEEDGSVSLENEILSVGVGPTVKLQQRHRKRIKSRAGSAGGADSPERCAATLKWDYSVIRFSQPEKELKDSKDVLTSNIGTGEICPSEQINNMASTDTKMLQLIHGTVRELQTETRAESRRA</sequence>
<reference evidence="1" key="1">
    <citation type="journal article" date="2022" name="bioRxiv">
        <title>Sequencing and chromosome-scale assembly of the giantPleurodeles waltlgenome.</title>
        <authorList>
            <person name="Brown T."/>
            <person name="Elewa A."/>
            <person name="Iarovenko S."/>
            <person name="Subramanian E."/>
            <person name="Araus A.J."/>
            <person name="Petzold A."/>
            <person name="Susuki M."/>
            <person name="Suzuki K.-i.T."/>
            <person name="Hayashi T."/>
            <person name="Toyoda A."/>
            <person name="Oliveira C."/>
            <person name="Osipova E."/>
            <person name="Leigh N.D."/>
            <person name="Simon A."/>
            <person name="Yun M.H."/>
        </authorList>
    </citation>
    <scope>NUCLEOTIDE SEQUENCE</scope>
    <source>
        <strain evidence="1">20211129_DDA</strain>
        <tissue evidence="1">Liver</tissue>
    </source>
</reference>
<evidence type="ECO:0000313" key="1">
    <source>
        <dbReference type="EMBL" id="KAJ1187118.1"/>
    </source>
</evidence>
<accession>A0AAV7UHE9</accession>
<dbReference type="EMBL" id="JANPWB010000005">
    <property type="protein sequence ID" value="KAJ1187118.1"/>
    <property type="molecule type" value="Genomic_DNA"/>
</dbReference>
<gene>
    <name evidence="1" type="ORF">NDU88_003897</name>
</gene>
<name>A0AAV7UHE9_PLEWA</name>